<protein>
    <recommendedName>
        <fullName evidence="5">GGDEF-domain containing protein</fullName>
    </recommendedName>
</protein>
<dbReference type="InterPro" id="IPR001633">
    <property type="entry name" value="EAL_dom"/>
</dbReference>
<dbReference type="STRING" id="1120919.GCA_000429165_02909"/>
<accession>A0A511XDG1</accession>
<gene>
    <name evidence="3" type="ORF">ANI02nite_28150</name>
</gene>
<sequence>MLDTLPVAVMTVDASNFSVTYANRLAEHSLATIFNAPAVDPGGLVGAGLDILYRDPEWHKALFADAANLPHSERIRIGFEVIDMRATALEDATGRYIGPMLMWFLATREVAAEESILLLAHYDSLTGLPNRATFFERIEERLAVPEPEFALLYLDLDGFKFVNDSYGHVAGDDLLKLVAERLITEAGRRNAVVARLGGDEFALIIDDTHHESLIAFARALIETLSAPYRLSSGVVVQIGASVGLAIAPDHGSAADVLIAHSDIALYNAKAAGRRTVKIFTDAMAECLLERVRLENDLREALETRSGMFVFYQPITNLESGQVVAREALVRWHHAQRGWVSPGEFIPVAEQCGLIHQLGEFVLLEACRTAQTWPNKETVAVNVSARQLGQGTLLPVLERVLTQSGLENHRLELEVTETALLSEEIDCVSELRAVRAMGVRVALDDFGTGFSSLSHLRSFPFDKIKIDGSFVREAAHRPESAAIVNMIARLGHTLGVTTVAEGVETQQHLQQVRDVGCVEVQGYFLGRPAPEEADANAVANLNCGALSLERSL</sequence>
<feature type="domain" description="GGDEF" evidence="2">
    <location>
        <begin position="147"/>
        <end position="281"/>
    </location>
</feature>
<dbReference type="Gene3D" id="3.30.70.270">
    <property type="match status" value="1"/>
</dbReference>
<proteinExistence type="predicted"/>
<dbReference type="SMART" id="SM00052">
    <property type="entry name" value="EAL"/>
    <property type="match status" value="1"/>
</dbReference>
<dbReference type="PANTHER" id="PTHR44757:SF4">
    <property type="entry name" value="DIGUANYLATE CYCLASE DGCE-RELATED"/>
    <property type="match status" value="1"/>
</dbReference>
<dbReference type="InterPro" id="IPR052155">
    <property type="entry name" value="Biofilm_reg_signaling"/>
</dbReference>
<evidence type="ECO:0008006" key="5">
    <source>
        <dbReference type="Google" id="ProtNLM"/>
    </source>
</evidence>
<reference evidence="3 4" key="1">
    <citation type="submission" date="2019-07" db="EMBL/GenBank/DDBJ databases">
        <title>Whole genome shotgun sequence of Acetobacter nitrogenifigens NBRC 105050.</title>
        <authorList>
            <person name="Hosoyama A."/>
            <person name="Uohara A."/>
            <person name="Ohji S."/>
            <person name="Ichikawa N."/>
        </authorList>
    </citation>
    <scope>NUCLEOTIDE SEQUENCE [LARGE SCALE GENOMIC DNA]</scope>
    <source>
        <strain evidence="3 4">NBRC 105050</strain>
    </source>
</reference>
<dbReference type="SUPFAM" id="SSF141868">
    <property type="entry name" value="EAL domain-like"/>
    <property type="match status" value="1"/>
</dbReference>
<keyword evidence="4" id="KW-1185">Reference proteome</keyword>
<dbReference type="EMBL" id="BJYF01000022">
    <property type="protein sequence ID" value="GEN60931.1"/>
    <property type="molecule type" value="Genomic_DNA"/>
</dbReference>
<dbReference type="PANTHER" id="PTHR44757">
    <property type="entry name" value="DIGUANYLATE CYCLASE DGCP"/>
    <property type="match status" value="1"/>
</dbReference>
<comment type="caution">
    <text evidence="3">The sequence shown here is derived from an EMBL/GenBank/DDBJ whole genome shotgun (WGS) entry which is preliminary data.</text>
</comment>
<dbReference type="InterPro" id="IPR043128">
    <property type="entry name" value="Rev_trsase/Diguanyl_cyclase"/>
</dbReference>
<dbReference type="AlphaFoldDB" id="A0A511XDG1"/>
<dbReference type="PROSITE" id="PS50883">
    <property type="entry name" value="EAL"/>
    <property type="match status" value="1"/>
</dbReference>
<dbReference type="InterPro" id="IPR035919">
    <property type="entry name" value="EAL_sf"/>
</dbReference>
<evidence type="ECO:0000259" key="2">
    <source>
        <dbReference type="PROSITE" id="PS50887"/>
    </source>
</evidence>
<dbReference type="Pfam" id="PF00990">
    <property type="entry name" value="GGDEF"/>
    <property type="match status" value="1"/>
</dbReference>
<dbReference type="Gene3D" id="3.20.20.450">
    <property type="entry name" value="EAL domain"/>
    <property type="match status" value="1"/>
</dbReference>
<evidence type="ECO:0000313" key="3">
    <source>
        <dbReference type="EMBL" id="GEN60931.1"/>
    </source>
</evidence>
<evidence type="ECO:0000313" key="4">
    <source>
        <dbReference type="Proteomes" id="UP000321635"/>
    </source>
</evidence>
<dbReference type="PROSITE" id="PS50887">
    <property type="entry name" value="GGDEF"/>
    <property type="match status" value="1"/>
</dbReference>
<dbReference type="InterPro" id="IPR029787">
    <property type="entry name" value="Nucleotide_cyclase"/>
</dbReference>
<dbReference type="CDD" id="cd01948">
    <property type="entry name" value="EAL"/>
    <property type="match status" value="1"/>
</dbReference>
<dbReference type="SUPFAM" id="SSF55073">
    <property type="entry name" value="Nucleotide cyclase"/>
    <property type="match status" value="1"/>
</dbReference>
<dbReference type="Pfam" id="PF00563">
    <property type="entry name" value="EAL"/>
    <property type="match status" value="1"/>
</dbReference>
<evidence type="ECO:0000259" key="1">
    <source>
        <dbReference type="PROSITE" id="PS50883"/>
    </source>
</evidence>
<dbReference type="NCBIfam" id="TIGR00254">
    <property type="entry name" value="GGDEF"/>
    <property type="match status" value="1"/>
</dbReference>
<organism evidence="3 4">
    <name type="scientific">Acetobacter nitrogenifigens DSM 23921 = NBRC 105050</name>
    <dbReference type="NCBI Taxonomy" id="1120919"/>
    <lineage>
        <taxon>Bacteria</taxon>
        <taxon>Pseudomonadati</taxon>
        <taxon>Pseudomonadota</taxon>
        <taxon>Alphaproteobacteria</taxon>
        <taxon>Acetobacterales</taxon>
        <taxon>Acetobacteraceae</taxon>
        <taxon>Acetobacter</taxon>
    </lineage>
</organism>
<name>A0A511XDG1_9PROT</name>
<dbReference type="Proteomes" id="UP000321635">
    <property type="component" value="Unassembled WGS sequence"/>
</dbReference>
<feature type="domain" description="EAL" evidence="1">
    <location>
        <begin position="290"/>
        <end position="541"/>
    </location>
</feature>
<dbReference type="CDD" id="cd01949">
    <property type="entry name" value="GGDEF"/>
    <property type="match status" value="1"/>
</dbReference>
<dbReference type="SMART" id="SM00267">
    <property type="entry name" value="GGDEF"/>
    <property type="match status" value="1"/>
</dbReference>
<dbReference type="Gene3D" id="3.30.450.20">
    <property type="entry name" value="PAS domain"/>
    <property type="match status" value="1"/>
</dbReference>
<dbReference type="InterPro" id="IPR000160">
    <property type="entry name" value="GGDEF_dom"/>
</dbReference>